<dbReference type="RefSeq" id="WP_183221510.1">
    <property type="nucleotide sequence ID" value="NZ_CP179658.1"/>
</dbReference>
<dbReference type="NCBIfam" id="NF033732">
    <property type="entry name" value="borfam95"/>
    <property type="match status" value="1"/>
</dbReference>
<protein>
    <submittedName>
        <fullName evidence="2">Tetrahydromethanopterin S-methyltransferase subunit G</fullName>
    </submittedName>
</protein>
<feature type="signal peptide" evidence="1">
    <location>
        <begin position="1"/>
        <end position="21"/>
    </location>
</feature>
<evidence type="ECO:0000313" key="3">
    <source>
        <dbReference type="Proteomes" id="UP000555838"/>
    </source>
</evidence>
<proteinExistence type="predicted"/>
<keyword evidence="1" id="KW-0732">Signal</keyword>
<evidence type="ECO:0000256" key="1">
    <source>
        <dbReference type="SAM" id="SignalP"/>
    </source>
</evidence>
<dbReference type="Pfam" id="PF07268">
    <property type="entry name" value="EppA_BapA"/>
    <property type="match status" value="1"/>
</dbReference>
<evidence type="ECO:0000313" key="2">
    <source>
        <dbReference type="EMBL" id="MBB6043634.1"/>
    </source>
</evidence>
<organism evidence="2 3">
    <name type="scientific">Borreliella yangtzensis</name>
    <dbReference type="NCBI Taxonomy" id="683292"/>
    <lineage>
        <taxon>Bacteria</taxon>
        <taxon>Pseudomonadati</taxon>
        <taxon>Spirochaetota</taxon>
        <taxon>Spirochaetia</taxon>
        <taxon>Spirochaetales</taxon>
        <taxon>Borreliaceae</taxon>
        <taxon>Borreliella</taxon>
    </lineage>
</organism>
<reference evidence="2 3" key="1">
    <citation type="submission" date="2020-08" db="EMBL/GenBank/DDBJ databases">
        <title>Genomic Encyclopedia of Type Strains, Phase IV (KMG-IV): sequencing the most valuable type-strain genomes for metagenomic binning, comparative biology and taxonomic classification.</title>
        <authorList>
            <person name="Goeker M."/>
        </authorList>
    </citation>
    <scope>NUCLEOTIDE SEQUENCE [LARGE SCALE GENOMIC DNA]</scope>
    <source>
        <strain evidence="2 3">DSM 24625</strain>
    </source>
</reference>
<sequence>MRKINFLMLLFLFVLSLSANIEEEDYVKTKRSFSEEDFNLINKRLDNYDFKNEYEKSHVFSDAPKIRGNLRKIGIKDKSVFLDALDVIEYLIKIKISIDNILLSEDMIKLIGGHPDSIFDYLIQLDSDKIDYAEKYGEKARSNFKESYSEDKAGAVKQILKQILADLPKN</sequence>
<gene>
    <name evidence="2" type="ORF">HNP68_001256</name>
</gene>
<dbReference type="InterPro" id="IPR009894">
    <property type="entry name" value="EppA_BapA"/>
</dbReference>
<feature type="chain" id="PRO_5045361839" evidence="1">
    <location>
        <begin position="22"/>
        <end position="170"/>
    </location>
</feature>
<dbReference type="EMBL" id="JACHFG010000029">
    <property type="protein sequence ID" value="MBB6043634.1"/>
    <property type="molecule type" value="Genomic_DNA"/>
</dbReference>
<accession>A0ABR6PBH2</accession>
<name>A0ABR6PBH2_9SPIR</name>
<dbReference type="Proteomes" id="UP000555838">
    <property type="component" value="Unassembled WGS sequence"/>
</dbReference>
<keyword evidence="3" id="KW-1185">Reference proteome</keyword>
<comment type="caution">
    <text evidence="2">The sequence shown here is derived from an EMBL/GenBank/DDBJ whole genome shotgun (WGS) entry which is preliminary data.</text>
</comment>